<dbReference type="EMBL" id="HG994590">
    <property type="protein sequence ID" value="CAF2803332.1"/>
    <property type="molecule type" value="Genomic_DNA"/>
</dbReference>
<name>A0A7R8H1Y2_LEPSM</name>
<evidence type="ECO:0000313" key="2">
    <source>
        <dbReference type="Proteomes" id="UP000675881"/>
    </source>
</evidence>
<organism evidence="1 2">
    <name type="scientific">Lepeophtheirus salmonis</name>
    <name type="common">Salmon louse</name>
    <name type="synonym">Caligus salmonis</name>
    <dbReference type="NCBI Taxonomy" id="72036"/>
    <lineage>
        <taxon>Eukaryota</taxon>
        <taxon>Metazoa</taxon>
        <taxon>Ecdysozoa</taxon>
        <taxon>Arthropoda</taxon>
        <taxon>Crustacea</taxon>
        <taxon>Multicrustacea</taxon>
        <taxon>Hexanauplia</taxon>
        <taxon>Copepoda</taxon>
        <taxon>Siphonostomatoida</taxon>
        <taxon>Caligidae</taxon>
        <taxon>Lepeophtheirus</taxon>
    </lineage>
</organism>
<gene>
    <name evidence="1" type="ORF">LSAA_3001</name>
</gene>
<protein>
    <submittedName>
        <fullName evidence="1">(salmon louse) hypothetical protein</fullName>
    </submittedName>
</protein>
<keyword evidence="2" id="KW-1185">Reference proteome</keyword>
<sequence length="109" mass="12280">MINSGTATPEPLGYAHREHATEKDESRCNYIFHLAISPCPREFILISDSPSVCLINPGHFGTISDRTTYNPYNISVVMDPLNSKIYTIRIESHAHDGFKCILIKTHADY</sequence>
<reference evidence="1" key="1">
    <citation type="submission" date="2021-02" db="EMBL/GenBank/DDBJ databases">
        <authorList>
            <person name="Bekaert M."/>
        </authorList>
    </citation>
    <scope>NUCLEOTIDE SEQUENCE</scope>
    <source>
        <strain evidence="1">IoA-00</strain>
    </source>
</reference>
<accession>A0A7R8H1Y2</accession>
<evidence type="ECO:0000313" key="1">
    <source>
        <dbReference type="EMBL" id="CAF2803332.1"/>
    </source>
</evidence>
<dbReference type="Proteomes" id="UP000675881">
    <property type="component" value="Chromosome 11"/>
</dbReference>
<proteinExistence type="predicted"/>
<dbReference type="AlphaFoldDB" id="A0A7R8H1Y2"/>